<dbReference type="PANTHER" id="PTHR48050">
    <property type="entry name" value="STEROL 3-BETA-GLUCOSYLTRANSFERASE"/>
    <property type="match status" value="1"/>
</dbReference>
<dbReference type="InterPro" id="IPR002213">
    <property type="entry name" value="UDP_glucos_trans"/>
</dbReference>
<organism evidence="6 7">
    <name type="scientific">Streptomyces cheonanensis</name>
    <dbReference type="NCBI Taxonomy" id="312720"/>
    <lineage>
        <taxon>Bacteria</taxon>
        <taxon>Bacillati</taxon>
        <taxon>Actinomycetota</taxon>
        <taxon>Actinomycetes</taxon>
        <taxon>Kitasatosporales</taxon>
        <taxon>Streptomycetaceae</taxon>
        <taxon>Streptomyces</taxon>
    </lineage>
</organism>
<dbReference type="Proteomes" id="UP001403094">
    <property type="component" value="Unassembled WGS sequence"/>
</dbReference>
<feature type="domain" description="Erythromycin biosynthesis protein CIII-like C-terminal" evidence="4">
    <location>
        <begin position="282"/>
        <end position="425"/>
    </location>
</feature>
<dbReference type="Pfam" id="PF06722">
    <property type="entry name" value="EryCIII-like_C"/>
    <property type="match status" value="1"/>
</dbReference>
<evidence type="ECO:0000259" key="5">
    <source>
        <dbReference type="Pfam" id="PF21036"/>
    </source>
</evidence>
<dbReference type="Gene3D" id="3.40.50.2000">
    <property type="entry name" value="Glycogen Phosphorylase B"/>
    <property type="match status" value="2"/>
</dbReference>
<dbReference type="SUPFAM" id="SSF53756">
    <property type="entry name" value="UDP-Glycosyltransferase/glycogen phosphorylase"/>
    <property type="match status" value="1"/>
</dbReference>
<dbReference type="RefSeq" id="WP_346071546.1">
    <property type="nucleotide sequence ID" value="NZ_BAAANQ010000012.1"/>
</dbReference>
<reference evidence="6 7" key="1">
    <citation type="journal article" date="2019" name="Int. J. Syst. Evol. Microbiol.">
        <title>The Global Catalogue of Microorganisms (GCM) 10K type strain sequencing project: providing services to taxonomists for standard genome sequencing and annotation.</title>
        <authorList>
            <consortium name="The Broad Institute Genomics Platform"/>
            <consortium name="The Broad Institute Genome Sequencing Center for Infectious Disease"/>
            <person name="Wu L."/>
            <person name="Ma J."/>
        </authorList>
    </citation>
    <scope>NUCLEOTIDE SEQUENCE [LARGE SCALE GENOMIC DNA]</scope>
    <source>
        <strain evidence="6 7">JCM 14549</strain>
    </source>
</reference>
<sequence length="430" mass="46860">MRVLFAIFPATAHLYPVVPLAWALQSAGHEVTVASHAGVMDPGVIARIGRAGLTAVPLGPSEELPAALGPDSGDSAPDRPSLGFDALEPAETGSWRTARTILASMLGLYYPQPSAAGARWPVLDNLVDFTRDWRPDLVLWDPLMVPAPIAARVAGAAHARLVWGMDNIAVIHERTRRELADPASGLTEHPWRHWFGPMLERYGLELEDEMLLGQWTVDVTQPRMRAPLALTRVGMRRVPYTGADPLPDWLHTPPRRPRVVLSLGVSRRKIFGKYSGFPLREFFESVSGLDIEVVATLNSRQLDAAGTLPGNVRAVEYLPLTQVLPTSSAIIHHGGGGTFASAVAFRVPQLVTPLVMWDEMVTARYVAEMGAGLVADPEDLDAAGLLTQLVRLLEDASFTHGAQRLYDEMLATPAPRDVVPVLERLTAEHR</sequence>
<dbReference type="CDD" id="cd03784">
    <property type="entry name" value="GT1_Gtf-like"/>
    <property type="match status" value="1"/>
</dbReference>
<keyword evidence="7" id="KW-1185">Reference proteome</keyword>
<evidence type="ECO:0000256" key="1">
    <source>
        <dbReference type="ARBA" id="ARBA00006962"/>
    </source>
</evidence>
<evidence type="ECO:0000259" key="4">
    <source>
        <dbReference type="Pfam" id="PF06722"/>
    </source>
</evidence>
<gene>
    <name evidence="6" type="ORF">GCM10009757_46830</name>
</gene>
<evidence type="ECO:0000313" key="6">
    <source>
        <dbReference type="EMBL" id="GAA2062623.1"/>
    </source>
</evidence>
<dbReference type="EMBL" id="BAAANQ010000012">
    <property type="protein sequence ID" value="GAA2062623.1"/>
    <property type="molecule type" value="Genomic_DNA"/>
</dbReference>
<protein>
    <submittedName>
        <fullName evidence="6">DUF1205 domain-containing protein</fullName>
    </submittedName>
</protein>
<keyword evidence="3" id="KW-0808">Transferase</keyword>
<dbReference type="Pfam" id="PF21036">
    <property type="entry name" value="EryCIII-like_N"/>
    <property type="match status" value="1"/>
</dbReference>
<evidence type="ECO:0000256" key="3">
    <source>
        <dbReference type="ARBA" id="ARBA00022679"/>
    </source>
</evidence>
<name>A0ABN2VHM5_9ACTN</name>
<comment type="similarity">
    <text evidence="1">Belongs to the glycosyltransferase 28 family.</text>
</comment>
<keyword evidence="2" id="KW-0328">Glycosyltransferase</keyword>
<dbReference type="InterPro" id="IPR050426">
    <property type="entry name" value="Glycosyltransferase_28"/>
</dbReference>
<dbReference type="PANTHER" id="PTHR48050:SF13">
    <property type="entry name" value="STEROL 3-BETA-GLUCOSYLTRANSFERASE UGT80A2"/>
    <property type="match status" value="1"/>
</dbReference>
<evidence type="ECO:0000313" key="7">
    <source>
        <dbReference type="Proteomes" id="UP001403094"/>
    </source>
</evidence>
<feature type="domain" description="Erythromycin biosynthesis protein CIII-like N-terminal" evidence="5">
    <location>
        <begin position="22"/>
        <end position="264"/>
    </location>
</feature>
<accession>A0ABN2VHM5</accession>
<comment type="caution">
    <text evidence="6">The sequence shown here is derived from an EMBL/GenBank/DDBJ whole genome shotgun (WGS) entry which is preliminary data.</text>
</comment>
<evidence type="ECO:0000256" key="2">
    <source>
        <dbReference type="ARBA" id="ARBA00022676"/>
    </source>
</evidence>
<proteinExistence type="inferred from homology"/>
<dbReference type="InterPro" id="IPR010610">
    <property type="entry name" value="EryCIII-like_C"/>
</dbReference>
<dbReference type="InterPro" id="IPR048284">
    <property type="entry name" value="EryCIII-like_N"/>
</dbReference>